<evidence type="ECO:0000259" key="5">
    <source>
        <dbReference type="Pfam" id="PF08100"/>
    </source>
</evidence>
<dbReference type="AlphaFoldDB" id="A0A0P1EZN4"/>
<dbReference type="InterPro" id="IPR012967">
    <property type="entry name" value="COMT_dimerisation"/>
</dbReference>
<name>A0A0P1EZN4_9RHOB</name>
<dbReference type="eggNOG" id="COG2230">
    <property type="taxonomic scope" value="Bacteria"/>
</dbReference>
<gene>
    <name evidence="6" type="primary">crtF</name>
    <name evidence="6" type="ORF">THS5294_01854</name>
</gene>
<evidence type="ECO:0000259" key="4">
    <source>
        <dbReference type="Pfam" id="PF00891"/>
    </source>
</evidence>
<proteinExistence type="predicted"/>
<evidence type="ECO:0000256" key="3">
    <source>
        <dbReference type="ARBA" id="ARBA00022691"/>
    </source>
</evidence>
<dbReference type="InterPro" id="IPR029063">
    <property type="entry name" value="SAM-dependent_MTases_sf"/>
</dbReference>
<dbReference type="Gene3D" id="3.40.50.150">
    <property type="entry name" value="Vaccinia Virus protein VP39"/>
    <property type="match status" value="1"/>
</dbReference>
<protein>
    <submittedName>
        <fullName evidence="6">Demethylspheroidene O-methyltransferase</fullName>
        <ecNumber evidence="6">2.1.1.210</ecNumber>
    </submittedName>
</protein>
<dbReference type="SUPFAM" id="SSF53335">
    <property type="entry name" value="S-adenosyl-L-methionine-dependent methyltransferases"/>
    <property type="match status" value="1"/>
</dbReference>
<dbReference type="Pfam" id="PF08100">
    <property type="entry name" value="Dimerisation"/>
    <property type="match status" value="1"/>
</dbReference>
<evidence type="ECO:0000256" key="2">
    <source>
        <dbReference type="ARBA" id="ARBA00022679"/>
    </source>
</evidence>
<evidence type="ECO:0000313" key="6">
    <source>
        <dbReference type="EMBL" id="CUH60559.1"/>
    </source>
</evidence>
<sequence length="376" mass="40769">MTLADPQMPVARKGPWLPRLIASRRFQSWAARFPLTRRIARKDGEKLFDLVSGFVYSQVLLAVVELRLLPTLMAGPLSAADLAKGTDLTADRMEILCDAAVALGLMTKKRALYRPGRLGAAMQGVPGLEAMIRHHGAFYRDLEDPVALLAQQKDTELAQFWPYVFGAAQAEDSETARTYSDLMAQSQVLVAEDTLARVDLRDARTVLDIGGGTGAFLRAVGARHKKPALHLFDLAAVVPDATAQFAQAGLSQRVTITPGSFRDNPLPQGADAISLVRVLYDHADETVAALLSKIYDTLPEGGRLIVSEPMAGGENPTRSGDGYFAFYTLAMQTGRARSPHKIKQMLLAAGFSTVTDQGSSRAFVTHVIEARKHAQS</sequence>
<dbReference type="InterPro" id="IPR036390">
    <property type="entry name" value="WH_DNA-bd_sf"/>
</dbReference>
<dbReference type="EMBL" id="CYRX01000026">
    <property type="protein sequence ID" value="CUH60559.1"/>
    <property type="molecule type" value="Genomic_DNA"/>
</dbReference>
<dbReference type="Proteomes" id="UP000051298">
    <property type="component" value="Unassembled WGS sequence"/>
</dbReference>
<accession>A0A0P1EZN4</accession>
<dbReference type="InterPro" id="IPR016461">
    <property type="entry name" value="COMT-like"/>
</dbReference>
<evidence type="ECO:0000256" key="1">
    <source>
        <dbReference type="ARBA" id="ARBA00022603"/>
    </source>
</evidence>
<dbReference type="PANTHER" id="PTHR43712">
    <property type="entry name" value="PUTATIVE (AFU_ORTHOLOGUE AFUA_4G14580)-RELATED"/>
    <property type="match status" value="1"/>
</dbReference>
<dbReference type="STRING" id="266809.PM03_13510"/>
<keyword evidence="3" id="KW-0949">S-adenosyl-L-methionine</keyword>
<dbReference type="Gene3D" id="1.10.10.10">
    <property type="entry name" value="Winged helix-like DNA-binding domain superfamily/Winged helix DNA-binding domain"/>
    <property type="match status" value="1"/>
</dbReference>
<dbReference type="GO" id="GO:0008171">
    <property type="term" value="F:O-methyltransferase activity"/>
    <property type="evidence" value="ECO:0007669"/>
    <property type="project" value="InterPro"/>
</dbReference>
<organism evidence="6 7">
    <name type="scientific">Thalassobacter stenotrophicus</name>
    <dbReference type="NCBI Taxonomy" id="266809"/>
    <lineage>
        <taxon>Bacteria</taxon>
        <taxon>Pseudomonadati</taxon>
        <taxon>Pseudomonadota</taxon>
        <taxon>Alphaproteobacteria</taxon>
        <taxon>Rhodobacterales</taxon>
        <taxon>Roseobacteraceae</taxon>
        <taxon>Thalassobacter</taxon>
    </lineage>
</organism>
<dbReference type="GO" id="GO:0043803">
    <property type="term" value="F:hydroxyneurosporene-O-methyltransferase activity"/>
    <property type="evidence" value="ECO:0007669"/>
    <property type="project" value="UniProtKB-EC"/>
</dbReference>
<dbReference type="RefSeq" id="WP_233486446.1">
    <property type="nucleotide sequence ID" value="NZ_CYRX01000026.1"/>
</dbReference>
<feature type="domain" description="O-methyltransferase C-terminal" evidence="4">
    <location>
        <begin position="139"/>
        <end position="352"/>
    </location>
</feature>
<keyword evidence="1 6" id="KW-0489">Methyltransferase</keyword>
<keyword evidence="2 6" id="KW-0808">Transferase</keyword>
<dbReference type="PROSITE" id="PS51683">
    <property type="entry name" value="SAM_OMT_II"/>
    <property type="match status" value="1"/>
</dbReference>
<dbReference type="CDD" id="cd02440">
    <property type="entry name" value="AdoMet_MTases"/>
    <property type="match status" value="1"/>
</dbReference>
<dbReference type="PANTHER" id="PTHR43712:SF2">
    <property type="entry name" value="O-METHYLTRANSFERASE CICE"/>
    <property type="match status" value="1"/>
</dbReference>
<dbReference type="GO" id="GO:0046983">
    <property type="term" value="F:protein dimerization activity"/>
    <property type="evidence" value="ECO:0007669"/>
    <property type="project" value="InterPro"/>
</dbReference>
<dbReference type="EC" id="2.1.1.210" evidence="6"/>
<dbReference type="Pfam" id="PF00891">
    <property type="entry name" value="Methyltransf_2"/>
    <property type="match status" value="1"/>
</dbReference>
<feature type="domain" description="O-methyltransferase dimerisation" evidence="5">
    <location>
        <begin position="49"/>
        <end position="118"/>
    </location>
</feature>
<dbReference type="InterPro" id="IPR036388">
    <property type="entry name" value="WH-like_DNA-bd_sf"/>
</dbReference>
<dbReference type="Gene3D" id="1.10.287.1350">
    <property type="match status" value="1"/>
</dbReference>
<evidence type="ECO:0000313" key="7">
    <source>
        <dbReference type="Proteomes" id="UP000051298"/>
    </source>
</evidence>
<dbReference type="GO" id="GO:0032259">
    <property type="term" value="P:methylation"/>
    <property type="evidence" value="ECO:0007669"/>
    <property type="project" value="UniProtKB-KW"/>
</dbReference>
<dbReference type="InterPro" id="IPR001077">
    <property type="entry name" value="COMT_C"/>
</dbReference>
<reference evidence="6 7" key="1">
    <citation type="submission" date="2015-09" db="EMBL/GenBank/DDBJ databases">
        <authorList>
            <consortium name="Swine Surveillance"/>
        </authorList>
    </citation>
    <scope>NUCLEOTIDE SEQUENCE [LARGE SCALE GENOMIC DNA]</scope>
    <source>
        <strain evidence="6 7">CECT 5294</strain>
    </source>
</reference>
<dbReference type="SUPFAM" id="SSF46785">
    <property type="entry name" value="Winged helix' DNA-binding domain"/>
    <property type="match status" value="1"/>
</dbReference>